<sequence>MDQVSALAIAESAAYRPAILNTGHFPMITAQNATNIQVWQKLNPQLSISNGVSPGTEVAEIGADKGGFDGGALSERFWDEGYFLIHDVLPAGELEKLRKGIEVLVASGLSPALIYLYDEAWDVFRRLRPLLTHFLGDRIALLPHFWAWHVDPDADGSGWPPHRDYQGESTIGDEMLISLSLWVPLSNATPENGCMHVLPRNFEKGYPAPVSEPGEVRLQDIRALPAKPGAVMGWRQDLYHWGGRASPYASEPRISLSVEFQNAAFDPLADQLLGLDHPPVFLERLALIAKQFEKYRHMQSMDTETLKWANDVVDACATINHMQ</sequence>
<protein>
    <recommendedName>
        <fullName evidence="3">Phytanoyl-CoA dioxygenase</fullName>
    </recommendedName>
</protein>
<evidence type="ECO:0000313" key="2">
    <source>
        <dbReference type="Proteomes" id="UP000256971"/>
    </source>
</evidence>
<gene>
    <name evidence="1" type="ORF">DY252_08400</name>
</gene>
<evidence type="ECO:0000313" key="1">
    <source>
        <dbReference type="EMBL" id="AXO14243.1"/>
    </source>
</evidence>
<proteinExistence type="predicted"/>
<dbReference type="InterPro" id="IPR008775">
    <property type="entry name" value="Phytyl_CoA_dOase-like"/>
</dbReference>
<keyword evidence="2" id="KW-1185">Reference proteome</keyword>
<organism evidence="1 2">
    <name type="scientific">Thalassospira indica</name>
    <dbReference type="NCBI Taxonomy" id="1891279"/>
    <lineage>
        <taxon>Bacteria</taxon>
        <taxon>Pseudomonadati</taxon>
        <taxon>Pseudomonadota</taxon>
        <taxon>Alphaproteobacteria</taxon>
        <taxon>Rhodospirillales</taxon>
        <taxon>Thalassospiraceae</taxon>
        <taxon>Thalassospira</taxon>
    </lineage>
</organism>
<dbReference type="SUPFAM" id="SSF51197">
    <property type="entry name" value="Clavaminate synthase-like"/>
    <property type="match status" value="1"/>
</dbReference>
<accession>A0ABN5NKD4</accession>
<dbReference type="EMBL" id="CP031555">
    <property type="protein sequence ID" value="AXO14243.1"/>
    <property type="molecule type" value="Genomic_DNA"/>
</dbReference>
<dbReference type="Proteomes" id="UP000256971">
    <property type="component" value="Chromosome"/>
</dbReference>
<reference evidence="1 2" key="1">
    <citation type="submission" date="2018-08" db="EMBL/GenBank/DDBJ databases">
        <title>Complete genome sequence of type strain Thalassospira indica MCCC 1A01103T, isolated from isolated from deep seawater of the Indian Ocean.</title>
        <authorList>
            <person name="Liu Y."/>
        </authorList>
    </citation>
    <scope>NUCLEOTIDE SEQUENCE [LARGE SCALE GENOMIC DNA]</scope>
    <source>
        <strain evidence="1 2">PB8BT</strain>
    </source>
</reference>
<dbReference type="Gene3D" id="2.60.120.620">
    <property type="entry name" value="q2cbj1_9rhob like domain"/>
    <property type="match status" value="1"/>
</dbReference>
<evidence type="ECO:0008006" key="3">
    <source>
        <dbReference type="Google" id="ProtNLM"/>
    </source>
</evidence>
<dbReference type="Pfam" id="PF05721">
    <property type="entry name" value="PhyH"/>
    <property type="match status" value="1"/>
</dbReference>
<name>A0ABN5NKD4_9PROT</name>